<dbReference type="InterPro" id="IPR027417">
    <property type="entry name" value="P-loop_NTPase"/>
</dbReference>
<keyword evidence="2" id="KW-1185">Reference proteome</keyword>
<dbReference type="SUPFAM" id="SSF52540">
    <property type="entry name" value="P-loop containing nucleoside triphosphate hydrolases"/>
    <property type="match status" value="1"/>
</dbReference>
<sequence length="178" mass="19418">MPAHPRLVVIAGLPGVGKTSVAAFLATLVDAVHLSIDAVEESLLASGFARGWQTGVAAYEAGRAMAELNLHLGRVVVVDAVNDSEEARETWRRAAVDTGASLEFVHLILADVSDHQRRLEGRDRGFAHVTEPLWSDVQRRRHEYAPWTDPVLEIDTSNHSADQVAALVEERLALRSIS</sequence>
<dbReference type="Gene3D" id="3.40.50.300">
    <property type="entry name" value="P-loop containing nucleotide triphosphate hydrolases"/>
    <property type="match status" value="1"/>
</dbReference>
<name>A0A7W9DAT9_9MICC</name>
<accession>A0A7W9DAT9</accession>
<organism evidence="1 2">
    <name type="scientific">Neomicrococcus lactis</name>
    <dbReference type="NCBI Taxonomy" id="732241"/>
    <lineage>
        <taxon>Bacteria</taxon>
        <taxon>Bacillati</taxon>
        <taxon>Actinomycetota</taxon>
        <taxon>Actinomycetes</taxon>
        <taxon>Micrococcales</taxon>
        <taxon>Micrococcaceae</taxon>
        <taxon>Neomicrococcus</taxon>
    </lineage>
</organism>
<dbReference type="GO" id="GO:0016301">
    <property type="term" value="F:kinase activity"/>
    <property type="evidence" value="ECO:0007669"/>
    <property type="project" value="UniProtKB-KW"/>
</dbReference>
<dbReference type="RefSeq" id="WP_183640059.1">
    <property type="nucleotide sequence ID" value="NZ_JACHBL010000001.1"/>
</dbReference>
<gene>
    <name evidence="1" type="ORF">BKA12_000237</name>
</gene>
<dbReference type="EMBL" id="JACHBL010000001">
    <property type="protein sequence ID" value="MBB5597157.1"/>
    <property type="molecule type" value="Genomic_DNA"/>
</dbReference>
<evidence type="ECO:0000313" key="2">
    <source>
        <dbReference type="Proteomes" id="UP000523863"/>
    </source>
</evidence>
<keyword evidence="1" id="KW-0808">Transferase</keyword>
<evidence type="ECO:0000313" key="1">
    <source>
        <dbReference type="EMBL" id="MBB5597157.1"/>
    </source>
</evidence>
<dbReference type="PANTHER" id="PTHR37807">
    <property type="entry name" value="OS07G0160300 PROTEIN"/>
    <property type="match status" value="1"/>
</dbReference>
<reference evidence="1 2" key="1">
    <citation type="submission" date="2020-08" db="EMBL/GenBank/DDBJ databases">
        <title>Sequencing the genomes of 1000 actinobacteria strains.</title>
        <authorList>
            <person name="Klenk H.-P."/>
        </authorList>
    </citation>
    <scope>NUCLEOTIDE SEQUENCE [LARGE SCALE GENOMIC DNA]</scope>
    <source>
        <strain evidence="1 2">DSM 23694</strain>
    </source>
</reference>
<comment type="caution">
    <text evidence="1">The sequence shown here is derived from an EMBL/GenBank/DDBJ whole genome shotgun (WGS) entry which is preliminary data.</text>
</comment>
<dbReference type="Pfam" id="PF13671">
    <property type="entry name" value="AAA_33"/>
    <property type="match status" value="1"/>
</dbReference>
<dbReference type="Proteomes" id="UP000523863">
    <property type="component" value="Unassembled WGS sequence"/>
</dbReference>
<protein>
    <submittedName>
        <fullName evidence="1">Putative kinase</fullName>
    </submittedName>
</protein>
<keyword evidence="1" id="KW-0418">Kinase</keyword>
<dbReference type="AlphaFoldDB" id="A0A7W9DAT9"/>
<proteinExistence type="predicted"/>
<dbReference type="PANTHER" id="PTHR37807:SF3">
    <property type="entry name" value="OS07G0160300 PROTEIN"/>
    <property type="match status" value="1"/>
</dbReference>